<accession>A0A0F9HQL5</accession>
<organism evidence="2">
    <name type="scientific">marine sediment metagenome</name>
    <dbReference type="NCBI Taxonomy" id="412755"/>
    <lineage>
        <taxon>unclassified sequences</taxon>
        <taxon>metagenomes</taxon>
        <taxon>ecological metagenomes</taxon>
    </lineage>
</organism>
<gene>
    <name evidence="2" type="ORF">LCGC14_2034840</name>
</gene>
<dbReference type="InterPro" id="IPR001296">
    <property type="entry name" value="Glyco_trans_1"/>
</dbReference>
<proteinExistence type="predicted"/>
<dbReference type="GO" id="GO:0016757">
    <property type="term" value="F:glycosyltransferase activity"/>
    <property type="evidence" value="ECO:0007669"/>
    <property type="project" value="InterPro"/>
</dbReference>
<evidence type="ECO:0000259" key="1">
    <source>
        <dbReference type="Pfam" id="PF00534"/>
    </source>
</evidence>
<dbReference type="Gene3D" id="3.40.50.2000">
    <property type="entry name" value="Glycogen Phosphorylase B"/>
    <property type="match status" value="1"/>
</dbReference>
<dbReference type="EMBL" id="LAZR01023747">
    <property type="protein sequence ID" value="KKL77442.1"/>
    <property type="molecule type" value="Genomic_DNA"/>
</dbReference>
<dbReference type="SUPFAM" id="SSF53756">
    <property type="entry name" value="UDP-Glycosyltransferase/glycogen phosphorylase"/>
    <property type="match status" value="1"/>
</dbReference>
<reference evidence="2" key="1">
    <citation type="journal article" date="2015" name="Nature">
        <title>Complex archaea that bridge the gap between prokaryotes and eukaryotes.</title>
        <authorList>
            <person name="Spang A."/>
            <person name="Saw J.H."/>
            <person name="Jorgensen S.L."/>
            <person name="Zaremba-Niedzwiedzka K."/>
            <person name="Martijn J."/>
            <person name="Lind A.E."/>
            <person name="van Eijk R."/>
            <person name="Schleper C."/>
            <person name="Guy L."/>
            <person name="Ettema T.J."/>
        </authorList>
    </citation>
    <scope>NUCLEOTIDE SEQUENCE</scope>
</reference>
<dbReference type="Pfam" id="PF00534">
    <property type="entry name" value="Glycos_transf_1"/>
    <property type="match status" value="1"/>
</dbReference>
<sequence>MNFTPAIGIVDPCAPSGYALSENDAPLGGTEATVIKIAQALQGRFRFFLFQANAHKCQSRCKHAPIPLEHAFQDHGCQGFLVINSWKVACRLRRAHPQKPIALWLHVHPGRHNRQMGKRLASADIDVFCVSKSHCESLKRFLLDGPMPKISHIYNPIADDLTPDTTPRDMNRLFFCSAPHKGLKQVLAQFDALRERLPNLTLEVADPGYLRWDVGPIPDGVWLRGRLPHDRLIARLRRSLCLFYPQDKFAETFGLVIAEANAVGTPVLVQRGLGANDEVTCTAEQLIEANNLDQLEARVRYWQRNFPRLQTDGRFRLIQIAGQWHEALSNMVSVGPGQASENILKPQISYG</sequence>
<dbReference type="AlphaFoldDB" id="A0A0F9HQL5"/>
<protein>
    <recommendedName>
        <fullName evidence="1">Glycosyl transferase family 1 domain-containing protein</fullName>
    </recommendedName>
</protein>
<evidence type="ECO:0000313" key="2">
    <source>
        <dbReference type="EMBL" id="KKL77442.1"/>
    </source>
</evidence>
<name>A0A0F9HQL5_9ZZZZ</name>
<feature type="domain" description="Glycosyl transferase family 1" evidence="1">
    <location>
        <begin position="179"/>
        <end position="303"/>
    </location>
</feature>
<comment type="caution">
    <text evidence="2">The sequence shown here is derived from an EMBL/GenBank/DDBJ whole genome shotgun (WGS) entry which is preliminary data.</text>
</comment>